<evidence type="ECO:0000313" key="1">
    <source>
        <dbReference type="EMBL" id="MCI71515.1"/>
    </source>
</evidence>
<dbReference type="EMBL" id="LXQA010797647">
    <property type="protein sequence ID" value="MCI71515.1"/>
    <property type="molecule type" value="Genomic_DNA"/>
</dbReference>
<feature type="non-terminal residue" evidence="1">
    <location>
        <position position="33"/>
    </location>
</feature>
<proteinExistence type="predicted"/>
<evidence type="ECO:0000313" key="2">
    <source>
        <dbReference type="Proteomes" id="UP000265520"/>
    </source>
</evidence>
<dbReference type="Proteomes" id="UP000265520">
    <property type="component" value="Unassembled WGS sequence"/>
</dbReference>
<dbReference type="AlphaFoldDB" id="A0A392UIE2"/>
<name>A0A392UIE2_9FABA</name>
<accession>A0A392UIE2</accession>
<keyword evidence="2" id="KW-1185">Reference proteome</keyword>
<reference evidence="1 2" key="1">
    <citation type="journal article" date="2018" name="Front. Plant Sci.">
        <title>Red Clover (Trifolium pratense) and Zigzag Clover (T. medium) - A Picture of Genomic Similarities and Differences.</title>
        <authorList>
            <person name="Dluhosova J."/>
            <person name="Istvanek J."/>
            <person name="Nedelnik J."/>
            <person name="Repkova J."/>
        </authorList>
    </citation>
    <scope>NUCLEOTIDE SEQUENCE [LARGE SCALE GENOMIC DNA]</scope>
    <source>
        <strain evidence="2">cv. 10/8</strain>
        <tissue evidence="1">Leaf</tissue>
    </source>
</reference>
<sequence length="33" mass="3777">MNSTVMIAIHQMALVHSRGKRRDAIDPMVRMLP</sequence>
<comment type="caution">
    <text evidence="1">The sequence shown here is derived from an EMBL/GenBank/DDBJ whole genome shotgun (WGS) entry which is preliminary data.</text>
</comment>
<protein>
    <submittedName>
        <fullName evidence="1">Uncharacterized protein</fullName>
    </submittedName>
</protein>
<organism evidence="1 2">
    <name type="scientific">Trifolium medium</name>
    <dbReference type="NCBI Taxonomy" id="97028"/>
    <lineage>
        <taxon>Eukaryota</taxon>
        <taxon>Viridiplantae</taxon>
        <taxon>Streptophyta</taxon>
        <taxon>Embryophyta</taxon>
        <taxon>Tracheophyta</taxon>
        <taxon>Spermatophyta</taxon>
        <taxon>Magnoliopsida</taxon>
        <taxon>eudicotyledons</taxon>
        <taxon>Gunneridae</taxon>
        <taxon>Pentapetalae</taxon>
        <taxon>rosids</taxon>
        <taxon>fabids</taxon>
        <taxon>Fabales</taxon>
        <taxon>Fabaceae</taxon>
        <taxon>Papilionoideae</taxon>
        <taxon>50 kb inversion clade</taxon>
        <taxon>NPAAA clade</taxon>
        <taxon>Hologalegina</taxon>
        <taxon>IRL clade</taxon>
        <taxon>Trifolieae</taxon>
        <taxon>Trifolium</taxon>
    </lineage>
</organism>